<dbReference type="SUPFAM" id="SSF57850">
    <property type="entry name" value="RING/U-box"/>
    <property type="match status" value="1"/>
</dbReference>
<organism evidence="6">
    <name type="scientific">Culex pipiens</name>
    <name type="common">House mosquito</name>
    <dbReference type="NCBI Taxonomy" id="7175"/>
    <lineage>
        <taxon>Eukaryota</taxon>
        <taxon>Metazoa</taxon>
        <taxon>Ecdysozoa</taxon>
        <taxon>Arthropoda</taxon>
        <taxon>Hexapoda</taxon>
        <taxon>Insecta</taxon>
        <taxon>Pterygota</taxon>
        <taxon>Neoptera</taxon>
        <taxon>Endopterygota</taxon>
        <taxon>Diptera</taxon>
        <taxon>Nematocera</taxon>
        <taxon>Culicoidea</taxon>
        <taxon>Culicidae</taxon>
        <taxon>Culicinae</taxon>
        <taxon>Culicini</taxon>
        <taxon>Culex</taxon>
        <taxon>Culex</taxon>
    </lineage>
</organism>
<proteinExistence type="predicted"/>
<reference evidence="6" key="1">
    <citation type="submission" date="2021-05" db="EMBL/GenBank/DDBJ databases">
        <authorList>
            <person name="Alioto T."/>
            <person name="Alioto T."/>
            <person name="Gomez Garrido J."/>
        </authorList>
    </citation>
    <scope>NUCLEOTIDE SEQUENCE</scope>
</reference>
<dbReference type="InterPro" id="IPR011016">
    <property type="entry name" value="Znf_RING-CH"/>
</dbReference>
<evidence type="ECO:0000256" key="4">
    <source>
        <dbReference type="PROSITE-ProRule" id="PRU00175"/>
    </source>
</evidence>
<dbReference type="InterPro" id="IPR001841">
    <property type="entry name" value="Znf_RING"/>
</dbReference>
<dbReference type="GO" id="GO:0016567">
    <property type="term" value="P:protein ubiquitination"/>
    <property type="evidence" value="ECO:0007669"/>
    <property type="project" value="TreeGrafter"/>
</dbReference>
<keyword evidence="2 4" id="KW-0863">Zinc-finger</keyword>
<evidence type="ECO:0000256" key="3">
    <source>
        <dbReference type="ARBA" id="ARBA00022833"/>
    </source>
</evidence>
<evidence type="ECO:0000259" key="5">
    <source>
        <dbReference type="PROSITE" id="PS50089"/>
    </source>
</evidence>
<protein>
    <submittedName>
        <fullName evidence="6">E3 ubiquitin-protein ligase RNF181</fullName>
    </submittedName>
</protein>
<evidence type="ECO:0000256" key="1">
    <source>
        <dbReference type="ARBA" id="ARBA00022723"/>
    </source>
</evidence>
<keyword evidence="3" id="KW-0862">Zinc</keyword>
<dbReference type="SMART" id="SM00744">
    <property type="entry name" value="RINGv"/>
    <property type="match status" value="1"/>
</dbReference>
<dbReference type="PANTHER" id="PTHR15710">
    <property type="entry name" value="E3 UBIQUITIN-PROTEIN LIGASE PRAJA"/>
    <property type="match status" value="1"/>
</dbReference>
<evidence type="ECO:0000256" key="2">
    <source>
        <dbReference type="ARBA" id="ARBA00022771"/>
    </source>
</evidence>
<dbReference type="GO" id="GO:0008270">
    <property type="term" value="F:zinc ion binding"/>
    <property type="evidence" value="ECO:0007669"/>
    <property type="project" value="UniProtKB-KW"/>
</dbReference>
<dbReference type="EMBL" id="HBUE01162112">
    <property type="protein sequence ID" value="CAG6510753.1"/>
    <property type="molecule type" value="Transcribed_RNA"/>
</dbReference>
<dbReference type="SMART" id="SM00184">
    <property type="entry name" value="RING"/>
    <property type="match status" value="1"/>
</dbReference>
<dbReference type="PANTHER" id="PTHR15710:SF243">
    <property type="entry name" value="E3 UBIQUITIN-PROTEIN LIGASE PRAJA-2 ISOFORM X1"/>
    <property type="match status" value="1"/>
</dbReference>
<sequence>MADYFDELGCEPIAPEQAQSHQLLLMVRFLQQNGFFADDLNTDQLPPPASKALVAALPERQVAADDERCAICIKPNDPDGDNEAFLVLPCGHDFHKSCIVPWLEKTNSCPLCRHEMKTDDEGYEEQKKFRERAARREQELEELHNSMYG</sequence>
<dbReference type="Pfam" id="PF13639">
    <property type="entry name" value="zf-RING_2"/>
    <property type="match status" value="1"/>
</dbReference>
<dbReference type="PROSITE" id="PS50089">
    <property type="entry name" value="ZF_RING_2"/>
    <property type="match status" value="1"/>
</dbReference>
<feature type="domain" description="RING-type" evidence="5">
    <location>
        <begin position="69"/>
        <end position="113"/>
    </location>
</feature>
<dbReference type="EMBL" id="HBUE01050687">
    <property type="protein sequence ID" value="CAG6464260.1"/>
    <property type="molecule type" value="Transcribed_RNA"/>
</dbReference>
<accession>A0A8D8AZ01</accession>
<dbReference type="InterPro" id="IPR013083">
    <property type="entry name" value="Znf_RING/FYVE/PHD"/>
</dbReference>
<evidence type="ECO:0000313" key="6">
    <source>
        <dbReference type="EMBL" id="CAG6464260.1"/>
    </source>
</evidence>
<dbReference type="Gene3D" id="3.30.40.10">
    <property type="entry name" value="Zinc/RING finger domain, C3HC4 (zinc finger)"/>
    <property type="match status" value="1"/>
</dbReference>
<dbReference type="GO" id="GO:0005737">
    <property type="term" value="C:cytoplasm"/>
    <property type="evidence" value="ECO:0007669"/>
    <property type="project" value="TreeGrafter"/>
</dbReference>
<name>A0A8D8AZ01_CULPI</name>
<dbReference type="EMBL" id="HBUE01050692">
    <property type="protein sequence ID" value="CAG6464263.1"/>
    <property type="molecule type" value="Transcribed_RNA"/>
</dbReference>
<dbReference type="GO" id="GO:0061630">
    <property type="term" value="F:ubiquitin protein ligase activity"/>
    <property type="evidence" value="ECO:0007669"/>
    <property type="project" value="TreeGrafter"/>
</dbReference>
<dbReference type="EMBL" id="HBUE01267301">
    <property type="protein sequence ID" value="CAG6562158.1"/>
    <property type="molecule type" value="Transcribed_RNA"/>
</dbReference>
<keyword evidence="1" id="KW-0479">Metal-binding</keyword>
<dbReference type="AlphaFoldDB" id="A0A8D8AZ01"/>